<dbReference type="AlphaFoldDB" id="A0AA96GI27"/>
<protein>
    <submittedName>
        <fullName evidence="5">Hsp20/alpha crystallin family protein</fullName>
    </submittedName>
</protein>
<dbReference type="SUPFAM" id="SSF49764">
    <property type="entry name" value="HSP20-like chaperones"/>
    <property type="match status" value="1"/>
</dbReference>
<gene>
    <name evidence="5" type="ORF">PQG83_16720</name>
</gene>
<dbReference type="InterPro" id="IPR031107">
    <property type="entry name" value="Small_HSP"/>
</dbReference>
<dbReference type="Pfam" id="PF00011">
    <property type="entry name" value="HSP20"/>
    <property type="match status" value="1"/>
</dbReference>
<dbReference type="Gene3D" id="2.60.40.790">
    <property type="match status" value="1"/>
</dbReference>
<evidence type="ECO:0000313" key="6">
    <source>
        <dbReference type="Proteomes" id="UP001302494"/>
    </source>
</evidence>
<comment type="similarity">
    <text evidence="1 2">Belongs to the small heat shock protein (HSP20) family.</text>
</comment>
<feature type="domain" description="SHSP" evidence="4">
    <location>
        <begin position="24"/>
        <end position="135"/>
    </location>
</feature>
<dbReference type="CDD" id="cd06464">
    <property type="entry name" value="ACD_sHsps-like"/>
    <property type="match status" value="1"/>
</dbReference>
<proteinExistence type="inferred from homology"/>
<dbReference type="RefSeq" id="WP_312645926.1">
    <property type="nucleotide sequence ID" value="NZ_CP116968.1"/>
</dbReference>
<dbReference type="Proteomes" id="UP001302494">
    <property type="component" value="Chromosome"/>
</dbReference>
<organism evidence="5 6">
    <name type="scientific">Candidatus Nitrospira neomarina</name>
    <dbReference type="NCBI Taxonomy" id="3020899"/>
    <lineage>
        <taxon>Bacteria</taxon>
        <taxon>Pseudomonadati</taxon>
        <taxon>Nitrospirota</taxon>
        <taxon>Nitrospiria</taxon>
        <taxon>Nitrospirales</taxon>
        <taxon>Nitrospiraceae</taxon>
        <taxon>Nitrospira</taxon>
    </lineage>
</organism>
<accession>A0AA96GI27</accession>
<dbReference type="PANTHER" id="PTHR11527">
    <property type="entry name" value="HEAT-SHOCK PROTEIN 20 FAMILY MEMBER"/>
    <property type="match status" value="1"/>
</dbReference>
<evidence type="ECO:0000313" key="5">
    <source>
        <dbReference type="EMBL" id="WNM61382.1"/>
    </source>
</evidence>
<reference evidence="5 6" key="1">
    <citation type="submission" date="2023-01" db="EMBL/GenBank/DDBJ databases">
        <title>Cultivation and genomic characterization of new, ubiquitous marine nitrite-oxidizing bacteria from the Nitrospirales.</title>
        <authorList>
            <person name="Mueller A.J."/>
            <person name="Daebeler A."/>
            <person name="Herbold C.W."/>
            <person name="Kirkegaard R.H."/>
            <person name="Daims H."/>
        </authorList>
    </citation>
    <scope>NUCLEOTIDE SEQUENCE [LARGE SCALE GENOMIC DNA]</scope>
    <source>
        <strain evidence="5 6">DK</strain>
    </source>
</reference>
<feature type="region of interest" description="Disordered" evidence="3">
    <location>
        <begin position="1"/>
        <end position="21"/>
    </location>
</feature>
<evidence type="ECO:0000256" key="1">
    <source>
        <dbReference type="PROSITE-ProRule" id="PRU00285"/>
    </source>
</evidence>
<evidence type="ECO:0000256" key="2">
    <source>
        <dbReference type="RuleBase" id="RU003616"/>
    </source>
</evidence>
<dbReference type="PROSITE" id="PS01031">
    <property type="entry name" value="SHSP"/>
    <property type="match status" value="1"/>
</dbReference>
<dbReference type="EMBL" id="CP116968">
    <property type="protein sequence ID" value="WNM61382.1"/>
    <property type="molecule type" value="Genomic_DNA"/>
</dbReference>
<dbReference type="InterPro" id="IPR002068">
    <property type="entry name" value="A-crystallin/Hsp20_dom"/>
</dbReference>
<name>A0AA96GI27_9BACT</name>
<sequence>MTTQTQDIQVRDKREVKSDAEQTIPGRVFSPNVDIFEDDQALTIVADMPGVPSENVSIDLRNDVLSLSGVPSVSVPEKEEHVLREYETGKYFRQFTLSEVIDQEHIEAKLNNGVLRVTLPKVGPAKPRKIQITEG</sequence>
<dbReference type="InterPro" id="IPR008978">
    <property type="entry name" value="HSP20-like_chaperone"/>
</dbReference>
<feature type="compositionally biased region" description="Basic and acidic residues" evidence="3">
    <location>
        <begin position="9"/>
        <end position="20"/>
    </location>
</feature>
<dbReference type="KEGG" id="nneo:PQG83_16720"/>
<evidence type="ECO:0000259" key="4">
    <source>
        <dbReference type="PROSITE" id="PS01031"/>
    </source>
</evidence>
<evidence type="ECO:0000256" key="3">
    <source>
        <dbReference type="SAM" id="MobiDB-lite"/>
    </source>
</evidence>
<keyword evidence="6" id="KW-1185">Reference proteome</keyword>